<dbReference type="InterPro" id="IPR006860">
    <property type="entry name" value="FecR"/>
</dbReference>
<protein>
    <submittedName>
        <fullName evidence="4">DUF4974 domain-containing protein</fullName>
    </submittedName>
</protein>
<feature type="transmembrane region" description="Helical" evidence="1">
    <location>
        <begin position="56"/>
        <end position="77"/>
    </location>
</feature>
<dbReference type="AlphaFoldDB" id="A0A6I6JXB9"/>
<keyword evidence="1" id="KW-0812">Transmembrane</keyword>
<name>A0A6I6JXB9_9BACT</name>
<reference evidence="4 5" key="1">
    <citation type="submission" date="2019-11" db="EMBL/GenBank/DDBJ databases">
        <authorList>
            <person name="Zheng R.K."/>
            <person name="Sun C.M."/>
        </authorList>
    </citation>
    <scope>NUCLEOTIDE SEQUENCE [LARGE SCALE GENOMIC DNA]</scope>
    <source>
        <strain evidence="4 5">WC007</strain>
    </source>
</reference>
<accession>A0A6I6JXB9</accession>
<dbReference type="PIRSF" id="PIRSF018266">
    <property type="entry name" value="FecR"/>
    <property type="match status" value="1"/>
</dbReference>
<organism evidence="4 5">
    <name type="scientific">Maribellus comscasis</name>
    <dbReference type="NCBI Taxonomy" id="2681766"/>
    <lineage>
        <taxon>Bacteria</taxon>
        <taxon>Pseudomonadati</taxon>
        <taxon>Bacteroidota</taxon>
        <taxon>Bacteroidia</taxon>
        <taxon>Marinilabiliales</taxon>
        <taxon>Prolixibacteraceae</taxon>
        <taxon>Maribellus</taxon>
    </lineage>
</organism>
<gene>
    <name evidence="4" type="ORF">GM418_19615</name>
</gene>
<keyword evidence="5" id="KW-1185">Reference proteome</keyword>
<feature type="domain" description="FecR protein" evidence="2">
    <location>
        <begin position="80"/>
        <end position="171"/>
    </location>
</feature>
<evidence type="ECO:0000259" key="2">
    <source>
        <dbReference type="Pfam" id="PF04773"/>
    </source>
</evidence>
<dbReference type="PANTHER" id="PTHR30273:SF2">
    <property type="entry name" value="PROTEIN FECR"/>
    <property type="match status" value="1"/>
</dbReference>
<dbReference type="Gene3D" id="2.60.120.1440">
    <property type="match status" value="1"/>
</dbReference>
<sequence>MEHQNNIKQIASETEKLFSGAKIEWDKDKDSIFNQTFATLISEPETKVIGLRQNMLRLSIAASFLLLVGIGTFAFLFSKTVYSPAGNHLTAELPDGSTVEMNAQTTLKYYPYRWFFQRNVEFSGEGYFSVEKGKKFTITSTQGKTTVLGTTFNIFARDDSYRVFCKTGKVKVSNPSGEFVILAPNQKTMISAGVPSEPVFVSEPENILSWRNNIFLYNAAPFTEVVREIERQYGISITSENKLSGTISVNFQKSPYVEKVLSMVCKPLGYSYVKKSDKQYEIIKNN</sequence>
<dbReference type="Proteomes" id="UP000428260">
    <property type="component" value="Chromosome"/>
</dbReference>
<keyword evidence="1" id="KW-0472">Membrane</keyword>
<dbReference type="EMBL" id="CP046401">
    <property type="protein sequence ID" value="QGY45800.1"/>
    <property type="molecule type" value="Genomic_DNA"/>
</dbReference>
<dbReference type="Pfam" id="PF16344">
    <property type="entry name" value="FecR_C"/>
    <property type="match status" value="1"/>
</dbReference>
<dbReference type="InterPro" id="IPR032508">
    <property type="entry name" value="FecR_C"/>
</dbReference>
<evidence type="ECO:0000313" key="4">
    <source>
        <dbReference type="EMBL" id="QGY45800.1"/>
    </source>
</evidence>
<dbReference type="RefSeq" id="WP_158868940.1">
    <property type="nucleotide sequence ID" value="NZ_CP046401.1"/>
</dbReference>
<proteinExistence type="predicted"/>
<evidence type="ECO:0000259" key="3">
    <source>
        <dbReference type="Pfam" id="PF16344"/>
    </source>
</evidence>
<evidence type="ECO:0000313" key="5">
    <source>
        <dbReference type="Proteomes" id="UP000428260"/>
    </source>
</evidence>
<dbReference type="GO" id="GO:0016989">
    <property type="term" value="F:sigma factor antagonist activity"/>
    <property type="evidence" value="ECO:0007669"/>
    <property type="project" value="TreeGrafter"/>
</dbReference>
<keyword evidence="1" id="KW-1133">Transmembrane helix</keyword>
<dbReference type="InterPro" id="IPR012373">
    <property type="entry name" value="Ferrdict_sens_TM"/>
</dbReference>
<evidence type="ECO:0000256" key="1">
    <source>
        <dbReference type="SAM" id="Phobius"/>
    </source>
</evidence>
<dbReference type="Pfam" id="PF04773">
    <property type="entry name" value="FecR"/>
    <property type="match status" value="1"/>
</dbReference>
<dbReference type="PANTHER" id="PTHR30273">
    <property type="entry name" value="PERIPLASMIC SIGNAL SENSOR AND SIGMA FACTOR ACTIVATOR FECR-RELATED"/>
    <property type="match status" value="1"/>
</dbReference>
<dbReference type="KEGG" id="mcos:GM418_19615"/>
<feature type="domain" description="Protein FecR C-terminal" evidence="3">
    <location>
        <begin position="215"/>
        <end position="279"/>
    </location>
</feature>
<dbReference type="Gene3D" id="3.55.50.30">
    <property type="match status" value="1"/>
</dbReference>